<organism evidence="1">
    <name type="scientific">Triatoma infestans</name>
    <name type="common">Assassin bug</name>
    <dbReference type="NCBI Taxonomy" id="30076"/>
    <lineage>
        <taxon>Eukaryota</taxon>
        <taxon>Metazoa</taxon>
        <taxon>Ecdysozoa</taxon>
        <taxon>Arthropoda</taxon>
        <taxon>Hexapoda</taxon>
        <taxon>Insecta</taxon>
        <taxon>Pterygota</taxon>
        <taxon>Neoptera</taxon>
        <taxon>Paraneoptera</taxon>
        <taxon>Hemiptera</taxon>
        <taxon>Heteroptera</taxon>
        <taxon>Panheteroptera</taxon>
        <taxon>Cimicomorpha</taxon>
        <taxon>Reduviidae</taxon>
        <taxon>Triatominae</taxon>
        <taxon>Triatoma</taxon>
    </lineage>
</organism>
<keyword evidence="1" id="KW-0378">Hydrolase</keyword>
<protein>
    <submittedName>
        <fullName evidence="1">Eukaryotic peptide chain release factor gtp-binding subunit erf3a</fullName>
        <ecNumber evidence="1">3.6.1.15</ecNumber>
    </submittedName>
</protein>
<accession>A0A171A9N0</accession>
<name>A0A171A9N0_TRIIF</name>
<sequence>MSHPCSSFIHHLNI</sequence>
<dbReference type="EMBL" id="GEMB01001336">
    <property type="protein sequence ID" value="JAS01820.1"/>
    <property type="molecule type" value="Transcribed_RNA"/>
</dbReference>
<evidence type="ECO:0000313" key="1">
    <source>
        <dbReference type="EMBL" id="JAS01820.1"/>
    </source>
</evidence>
<reference evidence="1" key="1">
    <citation type="submission" date="2016-04" db="EMBL/GenBank/DDBJ databases">
        <authorList>
            <person name="Calderon-Fernandez G.M.Sr."/>
        </authorList>
    </citation>
    <scope>NUCLEOTIDE SEQUENCE</scope>
    <source>
        <strain evidence="1">Int1</strain>
        <tissue evidence="1">Integument</tissue>
    </source>
</reference>
<reference evidence="1" key="2">
    <citation type="journal article" date="2017" name="J. Med. Entomol.">
        <title>Transcriptome Analysis of the Triatoma infestans (Hemiptera: Reduviidae) Integument.</title>
        <authorList>
            <person name="Calderon-Fernandez G.M."/>
            <person name="Moriconi D.E."/>
            <person name="Dulbecco A.B."/>
            <person name="Juarez M.P."/>
        </authorList>
    </citation>
    <scope>NUCLEOTIDE SEQUENCE</scope>
    <source>
        <strain evidence="1">Int1</strain>
        <tissue evidence="1">Integument</tissue>
    </source>
</reference>
<proteinExistence type="predicted"/>
<dbReference type="GO" id="GO:0017111">
    <property type="term" value="F:ribonucleoside triphosphate phosphatase activity"/>
    <property type="evidence" value="ECO:0007669"/>
    <property type="project" value="UniProtKB-EC"/>
</dbReference>
<dbReference type="EC" id="3.6.1.15" evidence="1"/>